<keyword evidence="1" id="KW-0677">Repeat</keyword>
<dbReference type="Proteomes" id="UP000631114">
    <property type="component" value="Unassembled WGS sequence"/>
</dbReference>
<reference evidence="3 4" key="1">
    <citation type="submission" date="2020-10" db="EMBL/GenBank/DDBJ databases">
        <title>The Coptis chinensis genome and diversification of protoberbering-type alkaloids.</title>
        <authorList>
            <person name="Wang B."/>
            <person name="Shu S."/>
            <person name="Song C."/>
            <person name="Liu Y."/>
        </authorList>
    </citation>
    <scope>NUCLEOTIDE SEQUENCE [LARGE SCALE GENOMIC DNA]</scope>
    <source>
        <strain evidence="3">HL-2020</strain>
        <tissue evidence="3">Leaf</tissue>
    </source>
</reference>
<name>A0A835IVD3_9MAGN</name>
<proteinExistence type="predicted"/>
<organism evidence="3 4">
    <name type="scientific">Coptis chinensis</name>
    <dbReference type="NCBI Taxonomy" id="261450"/>
    <lineage>
        <taxon>Eukaryota</taxon>
        <taxon>Viridiplantae</taxon>
        <taxon>Streptophyta</taxon>
        <taxon>Embryophyta</taxon>
        <taxon>Tracheophyta</taxon>
        <taxon>Spermatophyta</taxon>
        <taxon>Magnoliopsida</taxon>
        <taxon>Ranunculales</taxon>
        <taxon>Ranunculaceae</taxon>
        <taxon>Coptidoideae</taxon>
        <taxon>Coptis</taxon>
    </lineage>
</organism>
<dbReference type="InterPro" id="IPR055414">
    <property type="entry name" value="LRR_R13L4/SHOC2-like"/>
</dbReference>
<dbReference type="InterPro" id="IPR032675">
    <property type="entry name" value="LRR_dom_sf"/>
</dbReference>
<evidence type="ECO:0000259" key="2">
    <source>
        <dbReference type="Pfam" id="PF23598"/>
    </source>
</evidence>
<dbReference type="EMBL" id="JADFTS010000001">
    <property type="protein sequence ID" value="KAF9624379.1"/>
    <property type="molecule type" value="Genomic_DNA"/>
</dbReference>
<sequence>MVQQQVLWKKPPDGSIMLNTDGMLQALRAGYGGVFRDVDGRVILLYNGGSKSRSQYDASLEKEFSIADVELDQISKCLAYLNMRRISSLEELPDWIRKRQNLQILVIIECSNLKRLPSCITTLQNLVVLDVDNCPLQCLPRGLGRPTKLQVLSGFKLPSPSKDGTLATC</sequence>
<evidence type="ECO:0000313" key="3">
    <source>
        <dbReference type="EMBL" id="KAF9624379.1"/>
    </source>
</evidence>
<protein>
    <recommendedName>
        <fullName evidence="2">Disease resistance R13L4/SHOC-2-like LRR domain-containing protein</fullName>
    </recommendedName>
</protein>
<evidence type="ECO:0000313" key="4">
    <source>
        <dbReference type="Proteomes" id="UP000631114"/>
    </source>
</evidence>
<dbReference type="PANTHER" id="PTHR47186">
    <property type="entry name" value="LEUCINE-RICH REPEAT-CONTAINING PROTEIN 57"/>
    <property type="match status" value="1"/>
</dbReference>
<comment type="caution">
    <text evidence="3">The sequence shown here is derived from an EMBL/GenBank/DDBJ whole genome shotgun (WGS) entry which is preliminary data.</text>
</comment>
<dbReference type="Pfam" id="PF23598">
    <property type="entry name" value="LRR_14"/>
    <property type="match status" value="1"/>
</dbReference>
<accession>A0A835IVD3</accession>
<evidence type="ECO:0000256" key="1">
    <source>
        <dbReference type="ARBA" id="ARBA00022737"/>
    </source>
</evidence>
<dbReference type="AlphaFoldDB" id="A0A835IVD3"/>
<dbReference type="Gene3D" id="3.80.10.10">
    <property type="entry name" value="Ribonuclease Inhibitor"/>
    <property type="match status" value="1"/>
</dbReference>
<feature type="domain" description="Disease resistance R13L4/SHOC-2-like LRR" evidence="2">
    <location>
        <begin position="69"/>
        <end position="160"/>
    </location>
</feature>
<keyword evidence="4" id="KW-1185">Reference proteome</keyword>
<dbReference type="PANTHER" id="PTHR47186:SF45">
    <property type="entry name" value="DISEASE RESISTANCE RPP13-LIKE PROTEIN 1"/>
    <property type="match status" value="1"/>
</dbReference>
<dbReference type="SUPFAM" id="SSF52058">
    <property type="entry name" value="L domain-like"/>
    <property type="match status" value="1"/>
</dbReference>
<gene>
    <name evidence="3" type="ORF">IFM89_010546</name>
</gene>
<dbReference type="OrthoDB" id="1934998at2759"/>